<feature type="domain" description="NlpC/P60" evidence="6">
    <location>
        <begin position="159"/>
        <end position="270"/>
    </location>
</feature>
<sequence length="270" mass="26914">MTTHSQARHRAAKRPTTPLTEVAPATRRGIALAASSGLALTMVASGAATASVAEPARASAGSLDASGLNYLALDARTAVTTNAAIVVGTDVQADAFDHASEAAEAAAAEAPKPVVETPAPQAEQAPAAQDDSADQPEAQAAPAAQAQPAAQAAPAPAAPASGSSIVSIAMQYVGTPYVYGGSSPSGFDCSGFVQYVYAQAGISLPRTSGAQAAAGTAVSMSEAQPGDIVYYGYHVGIYAGNGMMIDAGNESTGVVYREIWGSPTSFIRIG</sequence>
<dbReference type="PANTHER" id="PTHR47053">
    <property type="entry name" value="MUREIN DD-ENDOPEPTIDASE MEPH-RELATED"/>
    <property type="match status" value="1"/>
</dbReference>
<evidence type="ECO:0000256" key="1">
    <source>
        <dbReference type="ARBA" id="ARBA00007074"/>
    </source>
</evidence>
<evidence type="ECO:0000256" key="5">
    <source>
        <dbReference type="SAM" id="MobiDB-lite"/>
    </source>
</evidence>
<evidence type="ECO:0000256" key="3">
    <source>
        <dbReference type="ARBA" id="ARBA00022801"/>
    </source>
</evidence>
<dbReference type="Proteomes" id="UP000184390">
    <property type="component" value="Unassembled WGS sequence"/>
</dbReference>
<dbReference type="EMBL" id="FQYL01000005">
    <property type="protein sequence ID" value="SHI82212.1"/>
    <property type="molecule type" value="Genomic_DNA"/>
</dbReference>
<keyword evidence="3 7" id="KW-0378">Hydrolase</keyword>
<keyword evidence="8" id="KW-1185">Reference proteome</keyword>
<dbReference type="GO" id="GO:0016787">
    <property type="term" value="F:hydrolase activity"/>
    <property type="evidence" value="ECO:0007669"/>
    <property type="project" value="UniProtKB-KW"/>
</dbReference>
<dbReference type="Gene3D" id="3.90.1720.10">
    <property type="entry name" value="endopeptidase domain like (from Nostoc punctiforme)"/>
    <property type="match status" value="1"/>
</dbReference>
<evidence type="ECO:0000256" key="4">
    <source>
        <dbReference type="ARBA" id="ARBA00022807"/>
    </source>
</evidence>
<evidence type="ECO:0000313" key="7">
    <source>
        <dbReference type="EMBL" id="SHI82212.1"/>
    </source>
</evidence>
<accession>A0ABY1IA33</accession>
<dbReference type="SUPFAM" id="SSF54001">
    <property type="entry name" value="Cysteine proteinases"/>
    <property type="match status" value="1"/>
</dbReference>
<proteinExistence type="inferred from homology"/>
<dbReference type="InterPro" id="IPR038765">
    <property type="entry name" value="Papain-like_cys_pep_sf"/>
</dbReference>
<dbReference type="InterPro" id="IPR051202">
    <property type="entry name" value="Peptidase_C40"/>
</dbReference>
<dbReference type="PROSITE" id="PS51935">
    <property type="entry name" value="NLPC_P60"/>
    <property type="match status" value="1"/>
</dbReference>
<feature type="region of interest" description="Disordered" evidence="5">
    <location>
        <begin position="102"/>
        <end position="156"/>
    </location>
</feature>
<comment type="caution">
    <text evidence="7">The sequence shown here is derived from an EMBL/GenBank/DDBJ whole genome shotgun (WGS) entry which is preliminary data.</text>
</comment>
<keyword evidence="4" id="KW-0788">Thiol protease</keyword>
<organism evidence="7 8">
    <name type="scientific">Actinomyces denticolens</name>
    <dbReference type="NCBI Taxonomy" id="52767"/>
    <lineage>
        <taxon>Bacteria</taxon>
        <taxon>Bacillati</taxon>
        <taxon>Actinomycetota</taxon>
        <taxon>Actinomycetes</taxon>
        <taxon>Actinomycetales</taxon>
        <taxon>Actinomycetaceae</taxon>
        <taxon>Actinomyces</taxon>
    </lineage>
</organism>
<evidence type="ECO:0000313" key="8">
    <source>
        <dbReference type="Proteomes" id="UP000184390"/>
    </source>
</evidence>
<dbReference type="RefSeq" id="WP_073452626.1">
    <property type="nucleotide sequence ID" value="NZ_FQYL01000005.1"/>
</dbReference>
<evidence type="ECO:0000256" key="2">
    <source>
        <dbReference type="ARBA" id="ARBA00022670"/>
    </source>
</evidence>
<gene>
    <name evidence="7" type="ORF">SAMN05216246_105124</name>
</gene>
<dbReference type="Pfam" id="PF00877">
    <property type="entry name" value="NLPC_P60"/>
    <property type="match status" value="1"/>
</dbReference>
<protein>
    <submittedName>
        <fullName evidence="7">Cell wall-associated hydrolase, NlpC family</fullName>
    </submittedName>
</protein>
<reference evidence="7 8" key="1">
    <citation type="submission" date="2016-11" db="EMBL/GenBank/DDBJ databases">
        <authorList>
            <person name="Varghese N."/>
            <person name="Submissions S."/>
        </authorList>
    </citation>
    <scope>NUCLEOTIDE SEQUENCE [LARGE SCALE GENOMIC DNA]</scope>
    <source>
        <strain evidence="7 8">PA</strain>
    </source>
</reference>
<keyword evidence="2" id="KW-0645">Protease</keyword>
<name>A0ABY1IA33_9ACTO</name>
<evidence type="ECO:0000259" key="6">
    <source>
        <dbReference type="PROSITE" id="PS51935"/>
    </source>
</evidence>
<dbReference type="InterPro" id="IPR000064">
    <property type="entry name" value="NLP_P60_dom"/>
</dbReference>
<comment type="similarity">
    <text evidence="1">Belongs to the peptidase C40 family.</text>
</comment>
<dbReference type="PANTHER" id="PTHR47053:SF1">
    <property type="entry name" value="MUREIN DD-ENDOPEPTIDASE MEPH-RELATED"/>
    <property type="match status" value="1"/>
</dbReference>